<feature type="compositionally biased region" description="Basic residues" evidence="1">
    <location>
        <begin position="90"/>
        <end position="102"/>
    </location>
</feature>
<dbReference type="AlphaFoldDB" id="A0A1G4B4X1"/>
<dbReference type="RefSeq" id="XP_022473645.1">
    <property type="nucleotide sequence ID" value="XM_022619884.1"/>
</dbReference>
<gene>
    <name evidence="2" type="ORF">CORC01_08251</name>
</gene>
<dbReference type="GeneID" id="34561394"/>
<feature type="compositionally biased region" description="Polar residues" evidence="1">
    <location>
        <begin position="61"/>
        <end position="76"/>
    </location>
</feature>
<feature type="non-terminal residue" evidence="2">
    <location>
        <position position="1"/>
    </location>
</feature>
<proteinExistence type="predicted"/>
<protein>
    <submittedName>
        <fullName evidence="2">Uncharacterized protein</fullName>
    </submittedName>
</protein>
<accession>A0A1G4B4X1</accession>
<sequence>SPQLSFPAFCPSTSANGSTWAAKLALCESWLLRSPHRSFAFLGGSQAYDGANHIIPPTVTSGTPPTASFSKHQNIAASGPWPLNFAERKERKREKRPAKRRK</sequence>
<reference evidence="2 3" key="1">
    <citation type="submission" date="2016-09" db="EMBL/GenBank/DDBJ databases">
        <authorList>
            <person name="Capua I."/>
            <person name="De Benedictis P."/>
            <person name="Joannis T."/>
            <person name="Lombin L.H."/>
            <person name="Cattoli G."/>
        </authorList>
    </citation>
    <scope>NUCLEOTIDE SEQUENCE [LARGE SCALE GENOMIC DNA]</scope>
    <source>
        <strain evidence="2 3">IMI 309357</strain>
    </source>
</reference>
<organism evidence="2 3">
    <name type="scientific">Colletotrichum orchidophilum</name>
    <dbReference type="NCBI Taxonomy" id="1209926"/>
    <lineage>
        <taxon>Eukaryota</taxon>
        <taxon>Fungi</taxon>
        <taxon>Dikarya</taxon>
        <taxon>Ascomycota</taxon>
        <taxon>Pezizomycotina</taxon>
        <taxon>Sordariomycetes</taxon>
        <taxon>Hypocreomycetidae</taxon>
        <taxon>Glomerellales</taxon>
        <taxon>Glomerellaceae</taxon>
        <taxon>Colletotrichum</taxon>
    </lineage>
</organism>
<dbReference type="Proteomes" id="UP000176998">
    <property type="component" value="Unassembled WGS sequence"/>
</dbReference>
<evidence type="ECO:0000256" key="1">
    <source>
        <dbReference type="SAM" id="MobiDB-lite"/>
    </source>
</evidence>
<keyword evidence="3" id="KW-1185">Reference proteome</keyword>
<evidence type="ECO:0000313" key="3">
    <source>
        <dbReference type="Proteomes" id="UP000176998"/>
    </source>
</evidence>
<evidence type="ECO:0000313" key="2">
    <source>
        <dbReference type="EMBL" id="OHE96488.1"/>
    </source>
</evidence>
<feature type="region of interest" description="Disordered" evidence="1">
    <location>
        <begin position="61"/>
        <end position="102"/>
    </location>
</feature>
<name>A0A1G4B4X1_9PEZI</name>
<dbReference type="EMBL" id="MJBS01000069">
    <property type="protein sequence ID" value="OHE96488.1"/>
    <property type="molecule type" value="Genomic_DNA"/>
</dbReference>
<comment type="caution">
    <text evidence="2">The sequence shown here is derived from an EMBL/GenBank/DDBJ whole genome shotgun (WGS) entry which is preliminary data.</text>
</comment>